<accession>A0A7W8EAW6</accession>
<evidence type="ECO:0000256" key="5">
    <source>
        <dbReference type="ARBA" id="ARBA00022679"/>
    </source>
</evidence>
<evidence type="ECO:0000256" key="1">
    <source>
        <dbReference type="ARBA" id="ARBA00005051"/>
    </source>
</evidence>
<name>A0A7W8EAW6_9BACT</name>
<evidence type="ECO:0000256" key="12">
    <source>
        <dbReference type="ARBA" id="ARBA00033413"/>
    </source>
</evidence>
<dbReference type="PANTHER" id="PTHR43071:SF1">
    <property type="entry name" value="2-AMINO-4-HYDROXY-6-HYDROXYMETHYLDIHYDROPTERIDINE PYROPHOSPHOKINASE"/>
    <property type="match status" value="1"/>
</dbReference>
<feature type="domain" description="7,8-dihydro-6-hydroxymethylpterin-pyrophosphokinase" evidence="13">
    <location>
        <begin position="5"/>
        <end position="136"/>
    </location>
</feature>
<evidence type="ECO:0000256" key="3">
    <source>
        <dbReference type="ARBA" id="ARBA00013253"/>
    </source>
</evidence>
<evidence type="ECO:0000256" key="2">
    <source>
        <dbReference type="ARBA" id="ARBA00005810"/>
    </source>
</evidence>
<evidence type="ECO:0000313" key="14">
    <source>
        <dbReference type="EMBL" id="MBB5065146.1"/>
    </source>
</evidence>
<dbReference type="UniPathway" id="UPA00077">
    <property type="reaction ID" value="UER00155"/>
</dbReference>
<keyword evidence="8" id="KW-0067">ATP-binding</keyword>
<dbReference type="GO" id="GO:0046654">
    <property type="term" value="P:tetrahydrofolate biosynthetic process"/>
    <property type="evidence" value="ECO:0007669"/>
    <property type="project" value="UniProtKB-UniPathway"/>
</dbReference>
<comment type="caution">
    <text evidence="14">The sequence shown here is derived from an EMBL/GenBank/DDBJ whole genome shotgun (WGS) entry which is preliminary data.</text>
</comment>
<dbReference type="GO" id="GO:0046656">
    <property type="term" value="P:folic acid biosynthetic process"/>
    <property type="evidence" value="ECO:0007669"/>
    <property type="project" value="UniProtKB-KW"/>
</dbReference>
<dbReference type="CDD" id="cd00483">
    <property type="entry name" value="HPPK"/>
    <property type="match status" value="1"/>
</dbReference>
<dbReference type="GO" id="GO:0005524">
    <property type="term" value="F:ATP binding"/>
    <property type="evidence" value="ECO:0007669"/>
    <property type="project" value="UniProtKB-KW"/>
</dbReference>
<dbReference type="InterPro" id="IPR035907">
    <property type="entry name" value="Hppk_sf"/>
</dbReference>
<dbReference type="Gene3D" id="3.30.70.560">
    <property type="entry name" value="7,8-Dihydro-6-hydroxymethylpterin-pyrophosphokinase HPPK"/>
    <property type="match status" value="1"/>
</dbReference>
<dbReference type="RefSeq" id="WP_184257593.1">
    <property type="nucleotide sequence ID" value="NZ_JACHIO010000014.1"/>
</dbReference>
<dbReference type="GO" id="GO:0016301">
    <property type="term" value="F:kinase activity"/>
    <property type="evidence" value="ECO:0007669"/>
    <property type="project" value="UniProtKB-KW"/>
</dbReference>
<keyword evidence="9" id="KW-0289">Folate biosynthesis</keyword>
<evidence type="ECO:0000256" key="11">
    <source>
        <dbReference type="ARBA" id="ARBA00029766"/>
    </source>
</evidence>
<comment type="similarity">
    <text evidence="2">Belongs to the HPPK family.</text>
</comment>
<keyword evidence="6" id="KW-0547">Nucleotide-binding</keyword>
<evidence type="ECO:0000256" key="6">
    <source>
        <dbReference type="ARBA" id="ARBA00022741"/>
    </source>
</evidence>
<evidence type="ECO:0000256" key="9">
    <source>
        <dbReference type="ARBA" id="ARBA00022909"/>
    </source>
</evidence>
<comment type="pathway">
    <text evidence="1">Cofactor biosynthesis; tetrahydrofolate biosynthesis; 2-amino-4-hydroxy-6-hydroxymethyl-7,8-dihydropteridine diphosphate from 7,8-dihydroneopterin triphosphate: step 4/4.</text>
</comment>
<evidence type="ECO:0000259" key="13">
    <source>
        <dbReference type="Pfam" id="PF01288"/>
    </source>
</evidence>
<protein>
    <recommendedName>
        <fullName evidence="4">2-amino-4-hydroxy-6-hydroxymethyldihydropteridine pyrophosphokinase</fullName>
        <ecNumber evidence="3">2.7.6.3</ecNumber>
    </recommendedName>
    <alternativeName>
        <fullName evidence="11">6-hydroxymethyl-7,8-dihydropterin pyrophosphokinase</fullName>
    </alternativeName>
    <alternativeName>
        <fullName evidence="12">7,8-dihydro-6-hydroxymethylpterin-pyrophosphokinase</fullName>
    </alternativeName>
</protein>
<gene>
    <name evidence="14" type="ORF">HDF15_003509</name>
</gene>
<evidence type="ECO:0000256" key="8">
    <source>
        <dbReference type="ARBA" id="ARBA00022840"/>
    </source>
</evidence>
<evidence type="ECO:0000256" key="10">
    <source>
        <dbReference type="ARBA" id="ARBA00029409"/>
    </source>
</evidence>
<organism evidence="14 15">
    <name type="scientific">Granulicella mallensis</name>
    <dbReference type="NCBI Taxonomy" id="940614"/>
    <lineage>
        <taxon>Bacteria</taxon>
        <taxon>Pseudomonadati</taxon>
        <taxon>Acidobacteriota</taxon>
        <taxon>Terriglobia</taxon>
        <taxon>Terriglobales</taxon>
        <taxon>Acidobacteriaceae</taxon>
        <taxon>Granulicella</taxon>
    </lineage>
</organism>
<evidence type="ECO:0000313" key="15">
    <source>
        <dbReference type="Proteomes" id="UP000584867"/>
    </source>
</evidence>
<keyword evidence="5 14" id="KW-0808">Transferase</keyword>
<dbReference type="EC" id="2.7.6.3" evidence="3"/>
<sequence length="154" mass="16974">MTAAIALGSNLPSPFGDRAANLQEALRRLEALGRVTAVSSFHDTDPVGYEDQPRFLNAAALLETELSPIDLLRGLLAIEHTMGRDRENAPPKGPRVIDLDLLLFGDVVLQTHELTLPHPAMHERRFVLAPLAEIAPEMEHPVLRRDVAMLLQHA</sequence>
<keyword evidence="7 14" id="KW-0418">Kinase</keyword>
<proteinExistence type="inferred from homology"/>
<dbReference type="SUPFAM" id="SSF55083">
    <property type="entry name" value="6-hydroxymethyl-7,8-dihydropterin pyrophosphokinase, HPPK"/>
    <property type="match status" value="1"/>
</dbReference>
<dbReference type="Pfam" id="PF01288">
    <property type="entry name" value="HPPK"/>
    <property type="match status" value="1"/>
</dbReference>
<evidence type="ECO:0000256" key="7">
    <source>
        <dbReference type="ARBA" id="ARBA00022777"/>
    </source>
</evidence>
<dbReference type="AlphaFoldDB" id="A0A7W8EAW6"/>
<reference evidence="14 15" key="1">
    <citation type="submission" date="2020-08" db="EMBL/GenBank/DDBJ databases">
        <title>Genomic Encyclopedia of Type Strains, Phase IV (KMG-V): Genome sequencing to study the core and pangenomes of soil and plant-associated prokaryotes.</title>
        <authorList>
            <person name="Whitman W."/>
        </authorList>
    </citation>
    <scope>NUCLEOTIDE SEQUENCE [LARGE SCALE GENOMIC DNA]</scope>
    <source>
        <strain evidence="14 15">X5P3</strain>
    </source>
</reference>
<dbReference type="GO" id="GO:0003848">
    <property type="term" value="F:2-amino-4-hydroxy-6-hydroxymethyldihydropteridine diphosphokinase activity"/>
    <property type="evidence" value="ECO:0007669"/>
    <property type="project" value="UniProtKB-EC"/>
</dbReference>
<comment type="function">
    <text evidence="10">Catalyzes the transfer of pyrophosphate from adenosine triphosphate (ATP) to 6-hydroxymethyl-7,8-dihydropterin, an enzymatic step in folate biosynthesis pathway.</text>
</comment>
<dbReference type="NCBIfam" id="TIGR01498">
    <property type="entry name" value="folK"/>
    <property type="match status" value="1"/>
</dbReference>
<dbReference type="PANTHER" id="PTHR43071">
    <property type="entry name" value="2-AMINO-4-HYDROXY-6-HYDROXYMETHYLDIHYDROPTERIDINE PYROPHOSPHOKINASE"/>
    <property type="match status" value="1"/>
</dbReference>
<evidence type="ECO:0000256" key="4">
    <source>
        <dbReference type="ARBA" id="ARBA00016218"/>
    </source>
</evidence>
<dbReference type="InterPro" id="IPR000550">
    <property type="entry name" value="Hppk"/>
</dbReference>
<dbReference type="EMBL" id="JACHIO010000014">
    <property type="protein sequence ID" value="MBB5065146.1"/>
    <property type="molecule type" value="Genomic_DNA"/>
</dbReference>
<dbReference type="Proteomes" id="UP000584867">
    <property type="component" value="Unassembled WGS sequence"/>
</dbReference>